<dbReference type="Gene3D" id="3.30.565.10">
    <property type="entry name" value="Histidine kinase-like ATPase, C-terminal domain"/>
    <property type="match status" value="1"/>
</dbReference>
<feature type="domain" description="Histidine kinase" evidence="12">
    <location>
        <begin position="521"/>
        <end position="732"/>
    </location>
</feature>
<dbReference type="InterPro" id="IPR036890">
    <property type="entry name" value="HATPase_C_sf"/>
</dbReference>
<sequence>MEEISSFPQASAGLRFVFYHERNVLLLTEPFKKTCPGRAGCLLYGFFQLVRELSASEKSDMFITHRTGRERGMAMKHIRTAAVFMISGLFLSPSAAAEEENVWRAAYEPELPPFHYSENGGPQGFAVDLLEEIAEEENFHVIYEPMADYEAAAALENEEIDLIIGMSYNQDRAESMEFSNAYYSTSIGLFVREEEAGEIDGVTRLAGNTAAVKAGSLEQSYLENIRGVQFNETSTLEQAVKLASAERADALAGEITSVGHLLDNLGVEEDFQLVDSYMVPVEYSFAAAAENYEVLRALNNGMRTLQNNGRYQEIFQEWFPEESGPGENLVLVMQILGGTLLLALIVLAAGLRINRRLQKEVEKKTYSLHEANLSLKEQIEATKNSNEFQKQILQSSPRGMMTLDKEGKITSWSPKASFMLNTEGNKTGKYYYENPLLQYYLKDKLEDVLQHGRQFLGEERDWTRDDGIQLRLRAYIYPLYDFEQKIVGVMFTFEDISEEVRVRYQAFENEKNQALSRVVAGIAHEIRNPLTSIKTFAELIPLKFESPRFREKISTLVPQEIERLNELIEGLMDYSKSRPAKKEMLDTSDLLESCFILFERTAENKGVSLTTAIEKNLVILADRQQLKQAVINLIINAIDALAEAEDIEDKWIVLKNYVCGDEVRLVVEDNGPGMSRKVQKQAFEPFYTTKPDGTGLGLAIAKQHVEENNGSFHVESGAGDGTRIQLRFPSFHPENWKESNEEGR</sequence>
<dbReference type="InterPro" id="IPR036097">
    <property type="entry name" value="HisK_dim/P_sf"/>
</dbReference>
<dbReference type="SUPFAM" id="SSF47384">
    <property type="entry name" value="Homodimeric domain of signal transducing histidine kinase"/>
    <property type="match status" value="1"/>
</dbReference>
<reference evidence="13 14" key="1">
    <citation type="submission" date="2018-03" db="EMBL/GenBank/DDBJ databases">
        <title>Alkalicoccus saliphilus sp. nov., isolated from a mineral pool.</title>
        <authorList>
            <person name="Zhao B."/>
        </authorList>
    </citation>
    <scope>NUCLEOTIDE SEQUENCE [LARGE SCALE GENOMIC DNA]</scope>
    <source>
        <strain evidence="13 14">6AG</strain>
    </source>
</reference>
<evidence type="ECO:0000256" key="9">
    <source>
        <dbReference type="ARBA" id="ARBA00023139"/>
    </source>
</evidence>
<keyword evidence="7" id="KW-0067">ATP-binding</keyword>
<comment type="caution">
    <text evidence="13">The sequence shown here is derived from an EMBL/GenBank/DDBJ whole genome shotgun (WGS) entry which is preliminary data.</text>
</comment>
<evidence type="ECO:0000313" key="13">
    <source>
        <dbReference type="EMBL" id="PTL38148.1"/>
    </source>
</evidence>
<dbReference type="Gene3D" id="3.30.450.20">
    <property type="entry name" value="PAS domain"/>
    <property type="match status" value="1"/>
</dbReference>
<name>A0A2T4U420_9BACI</name>
<dbReference type="NCBIfam" id="TIGR00229">
    <property type="entry name" value="sensory_box"/>
    <property type="match status" value="1"/>
</dbReference>
<evidence type="ECO:0000256" key="6">
    <source>
        <dbReference type="ARBA" id="ARBA00022777"/>
    </source>
</evidence>
<dbReference type="EMBL" id="PZJJ01000023">
    <property type="protein sequence ID" value="PTL38148.1"/>
    <property type="molecule type" value="Genomic_DNA"/>
</dbReference>
<dbReference type="InterPro" id="IPR003661">
    <property type="entry name" value="HisK_dim/P_dom"/>
</dbReference>
<dbReference type="EC" id="2.7.13.3" evidence="2"/>
<evidence type="ECO:0000256" key="11">
    <source>
        <dbReference type="SAM" id="Phobius"/>
    </source>
</evidence>
<dbReference type="PRINTS" id="PR00344">
    <property type="entry name" value="BCTRLSENSOR"/>
</dbReference>
<dbReference type="InterPro" id="IPR003594">
    <property type="entry name" value="HATPase_dom"/>
</dbReference>
<dbReference type="SMART" id="SM00062">
    <property type="entry name" value="PBPb"/>
    <property type="match status" value="1"/>
</dbReference>
<dbReference type="InterPro" id="IPR001638">
    <property type="entry name" value="Solute-binding_3/MltF_N"/>
</dbReference>
<dbReference type="InterPro" id="IPR005467">
    <property type="entry name" value="His_kinase_dom"/>
</dbReference>
<dbReference type="Pfam" id="PF00989">
    <property type="entry name" value="PAS"/>
    <property type="match status" value="1"/>
</dbReference>
<comment type="catalytic activity">
    <reaction evidence="1">
        <text>ATP + protein L-histidine = ADP + protein N-phospho-L-histidine.</text>
        <dbReference type="EC" id="2.7.13.3"/>
    </reaction>
</comment>
<keyword evidence="5" id="KW-0547">Nucleotide-binding</keyword>
<evidence type="ECO:0000256" key="4">
    <source>
        <dbReference type="ARBA" id="ARBA00022679"/>
    </source>
</evidence>
<evidence type="ECO:0000256" key="8">
    <source>
        <dbReference type="ARBA" id="ARBA00023012"/>
    </source>
</evidence>
<proteinExistence type="predicted"/>
<evidence type="ECO:0000259" key="12">
    <source>
        <dbReference type="PROSITE" id="PS50109"/>
    </source>
</evidence>
<dbReference type="Pfam" id="PF00512">
    <property type="entry name" value="HisKA"/>
    <property type="match status" value="1"/>
</dbReference>
<dbReference type="InterPro" id="IPR004358">
    <property type="entry name" value="Sig_transdc_His_kin-like_C"/>
</dbReference>
<dbReference type="SUPFAM" id="SSF55874">
    <property type="entry name" value="ATPase domain of HSP90 chaperone/DNA topoisomerase II/histidine kinase"/>
    <property type="match status" value="1"/>
</dbReference>
<feature type="transmembrane region" description="Helical" evidence="11">
    <location>
        <begin position="329"/>
        <end position="351"/>
    </location>
</feature>
<evidence type="ECO:0000256" key="2">
    <source>
        <dbReference type="ARBA" id="ARBA00012438"/>
    </source>
</evidence>
<dbReference type="GO" id="GO:0005524">
    <property type="term" value="F:ATP binding"/>
    <property type="evidence" value="ECO:0007669"/>
    <property type="project" value="UniProtKB-KW"/>
</dbReference>
<evidence type="ECO:0000313" key="14">
    <source>
        <dbReference type="Proteomes" id="UP000240509"/>
    </source>
</evidence>
<keyword evidence="10" id="KW-0449">Lipoprotein</keyword>
<dbReference type="Gene3D" id="1.10.287.130">
    <property type="match status" value="1"/>
</dbReference>
<evidence type="ECO:0000256" key="3">
    <source>
        <dbReference type="ARBA" id="ARBA00022553"/>
    </source>
</evidence>
<protein>
    <recommendedName>
        <fullName evidence="2">histidine kinase</fullName>
        <ecNumber evidence="2">2.7.13.3</ecNumber>
    </recommendedName>
</protein>
<organism evidence="13 14">
    <name type="scientific">Alkalicoccus saliphilus</name>
    <dbReference type="NCBI Taxonomy" id="200989"/>
    <lineage>
        <taxon>Bacteria</taxon>
        <taxon>Bacillati</taxon>
        <taxon>Bacillota</taxon>
        <taxon>Bacilli</taxon>
        <taxon>Bacillales</taxon>
        <taxon>Bacillaceae</taxon>
        <taxon>Alkalicoccus</taxon>
    </lineage>
</organism>
<dbReference type="SMART" id="SM00387">
    <property type="entry name" value="HATPase_c"/>
    <property type="match status" value="1"/>
</dbReference>
<dbReference type="CDD" id="cd00075">
    <property type="entry name" value="HATPase"/>
    <property type="match status" value="1"/>
</dbReference>
<evidence type="ECO:0000256" key="10">
    <source>
        <dbReference type="ARBA" id="ARBA00023288"/>
    </source>
</evidence>
<keyword evidence="3" id="KW-0597">Phosphoprotein</keyword>
<keyword evidence="4" id="KW-0808">Transferase</keyword>
<dbReference type="PANTHER" id="PTHR43065">
    <property type="entry name" value="SENSOR HISTIDINE KINASE"/>
    <property type="match status" value="1"/>
</dbReference>
<dbReference type="PANTHER" id="PTHR43065:SF10">
    <property type="entry name" value="PEROXIDE STRESS-ACTIVATED HISTIDINE KINASE MAK3"/>
    <property type="match status" value="1"/>
</dbReference>
<keyword evidence="11" id="KW-1133">Transmembrane helix</keyword>
<gene>
    <name evidence="13" type="ORF">C6Y45_12710</name>
</gene>
<dbReference type="SUPFAM" id="SSF53850">
    <property type="entry name" value="Periplasmic binding protein-like II"/>
    <property type="match status" value="1"/>
</dbReference>
<keyword evidence="9" id="KW-0564">Palmitate</keyword>
<dbReference type="CDD" id="cd00082">
    <property type="entry name" value="HisKA"/>
    <property type="match status" value="1"/>
</dbReference>
<dbReference type="GO" id="GO:0000155">
    <property type="term" value="F:phosphorelay sensor kinase activity"/>
    <property type="evidence" value="ECO:0007669"/>
    <property type="project" value="InterPro"/>
</dbReference>
<dbReference type="InterPro" id="IPR013767">
    <property type="entry name" value="PAS_fold"/>
</dbReference>
<evidence type="ECO:0000256" key="1">
    <source>
        <dbReference type="ARBA" id="ARBA00000085"/>
    </source>
</evidence>
<dbReference type="GO" id="GO:0006355">
    <property type="term" value="P:regulation of DNA-templated transcription"/>
    <property type="evidence" value="ECO:0007669"/>
    <property type="project" value="InterPro"/>
</dbReference>
<dbReference type="AlphaFoldDB" id="A0A2T4U420"/>
<dbReference type="SMART" id="SM00091">
    <property type="entry name" value="PAS"/>
    <property type="match status" value="1"/>
</dbReference>
<dbReference type="CDD" id="cd00130">
    <property type="entry name" value="PAS"/>
    <property type="match status" value="1"/>
</dbReference>
<keyword evidence="11" id="KW-0472">Membrane</keyword>
<dbReference type="SMART" id="SM00388">
    <property type="entry name" value="HisKA"/>
    <property type="match status" value="1"/>
</dbReference>
<keyword evidence="8" id="KW-0902">Two-component regulatory system</keyword>
<dbReference type="Gene3D" id="3.40.190.10">
    <property type="entry name" value="Periplasmic binding protein-like II"/>
    <property type="match status" value="2"/>
</dbReference>
<keyword evidence="6 13" id="KW-0418">Kinase</keyword>
<keyword evidence="14" id="KW-1185">Reference proteome</keyword>
<dbReference type="Proteomes" id="UP000240509">
    <property type="component" value="Unassembled WGS sequence"/>
</dbReference>
<dbReference type="SUPFAM" id="SSF55785">
    <property type="entry name" value="PYP-like sensor domain (PAS domain)"/>
    <property type="match status" value="1"/>
</dbReference>
<dbReference type="Pfam" id="PF02518">
    <property type="entry name" value="HATPase_c"/>
    <property type="match status" value="1"/>
</dbReference>
<dbReference type="PROSITE" id="PS50109">
    <property type="entry name" value="HIS_KIN"/>
    <property type="match status" value="1"/>
</dbReference>
<evidence type="ECO:0000256" key="5">
    <source>
        <dbReference type="ARBA" id="ARBA00022741"/>
    </source>
</evidence>
<accession>A0A2T4U420</accession>
<dbReference type="InterPro" id="IPR035965">
    <property type="entry name" value="PAS-like_dom_sf"/>
</dbReference>
<dbReference type="Pfam" id="PF00497">
    <property type="entry name" value="SBP_bac_3"/>
    <property type="match status" value="1"/>
</dbReference>
<evidence type="ECO:0000256" key="7">
    <source>
        <dbReference type="ARBA" id="ARBA00022840"/>
    </source>
</evidence>
<keyword evidence="11" id="KW-0812">Transmembrane</keyword>
<dbReference type="InterPro" id="IPR000014">
    <property type="entry name" value="PAS"/>
</dbReference>